<protein>
    <submittedName>
        <fullName evidence="5">Regulator of chromosome condensation RCC1</fullName>
    </submittedName>
</protein>
<accession>D0LRZ2</accession>
<dbReference type="Pfam" id="PF13540">
    <property type="entry name" value="RCC1_2"/>
    <property type="match status" value="6"/>
</dbReference>
<evidence type="ECO:0000256" key="2">
    <source>
        <dbReference type="ARBA" id="ARBA00022737"/>
    </source>
</evidence>
<keyword evidence="3" id="KW-0732">Signal</keyword>
<feature type="chain" id="PRO_5003011597" evidence="3">
    <location>
        <begin position="26"/>
        <end position="1187"/>
    </location>
</feature>
<dbReference type="Pfam" id="PF25390">
    <property type="entry name" value="WD40_RLD"/>
    <property type="match status" value="1"/>
</dbReference>
<dbReference type="InterPro" id="IPR009091">
    <property type="entry name" value="RCC1/BLIP-II"/>
</dbReference>
<dbReference type="eggNOG" id="COG5184">
    <property type="taxonomic scope" value="Bacteria"/>
</dbReference>
<reference evidence="5 6" key="1">
    <citation type="journal article" date="2010" name="Stand. Genomic Sci.">
        <title>Complete genome sequence of Haliangium ochraceum type strain (SMP-2).</title>
        <authorList>
            <consortium name="US DOE Joint Genome Institute (JGI-PGF)"/>
            <person name="Ivanova N."/>
            <person name="Daum C."/>
            <person name="Lang E."/>
            <person name="Abt B."/>
            <person name="Kopitz M."/>
            <person name="Saunders E."/>
            <person name="Lapidus A."/>
            <person name="Lucas S."/>
            <person name="Glavina Del Rio T."/>
            <person name="Nolan M."/>
            <person name="Tice H."/>
            <person name="Copeland A."/>
            <person name="Cheng J.F."/>
            <person name="Chen F."/>
            <person name="Bruce D."/>
            <person name="Goodwin L."/>
            <person name="Pitluck S."/>
            <person name="Mavromatis K."/>
            <person name="Pati A."/>
            <person name="Mikhailova N."/>
            <person name="Chen A."/>
            <person name="Palaniappan K."/>
            <person name="Land M."/>
            <person name="Hauser L."/>
            <person name="Chang Y.J."/>
            <person name="Jeffries C.D."/>
            <person name="Detter J.C."/>
            <person name="Brettin T."/>
            <person name="Rohde M."/>
            <person name="Goker M."/>
            <person name="Bristow J."/>
            <person name="Markowitz V."/>
            <person name="Eisen J.A."/>
            <person name="Hugenholtz P."/>
            <person name="Kyrpides N.C."/>
            <person name="Klenk H.P."/>
        </authorList>
    </citation>
    <scope>NUCLEOTIDE SEQUENCE [LARGE SCALE GENOMIC DNA]</scope>
    <source>
        <strain evidence="6">DSM 14365 / CIP 107738 / JCM 11303 / AJ 13395 / SMP-2</strain>
    </source>
</reference>
<dbReference type="PANTHER" id="PTHR45982:SF1">
    <property type="entry name" value="REGULATOR OF CHROMOSOME CONDENSATION"/>
    <property type="match status" value="1"/>
</dbReference>
<evidence type="ECO:0000313" key="6">
    <source>
        <dbReference type="Proteomes" id="UP000001880"/>
    </source>
</evidence>
<dbReference type="PANTHER" id="PTHR45982">
    <property type="entry name" value="REGULATOR OF CHROMOSOME CONDENSATION"/>
    <property type="match status" value="1"/>
</dbReference>
<keyword evidence="6" id="KW-1185">Reference proteome</keyword>
<keyword evidence="1" id="KW-0344">Guanine-nucleotide releasing factor</keyword>
<dbReference type="AlphaFoldDB" id="D0LRZ2"/>
<dbReference type="PROSITE" id="PS50012">
    <property type="entry name" value="RCC1_3"/>
    <property type="match status" value="13"/>
</dbReference>
<dbReference type="GO" id="GO:0005737">
    <property type="term" value="C:cytoplasm"/>
    <property type="evidence" value="ECO:0007669"/>
    <property type="project" value="TreeGrafter"/>
</dbReference>
<dbReference type="Gene3D" id="2.130.10.30">
    <property type="entry name" value="Regulator of chromosome condensation 1/beta-lactamase-inhibitor protein II"/>
    <property type="match status" value="4"/>
</dbReference>
<dbReference type="SUPFAM" id="SSF50985">
    <property type="entry name" value="RCC1/BLIP-II"/>
    <property type="match status" value="3"/>
</dbReference>
<dbReference type="KEGG" id="hoh:Hoch_1101"/>
<dbReference type="EMBL" id="CP001804">
    <property type="protein sequence ID" value="ACY13689.1"/>
    <property type="molecule type" value="Genomic_DNA"/>
</dbReference>
<evidence type="ECO:0000259" key="4">
    <source>
        <dbReference type="Pfam" id="PF25390"/>
    </source>
</evidence>
<dbReference type="PRINTS" id="PR00633">
    <property type="entry name" value="RCCNDNSATION"/>
</dbReference>
<dbReference type="InterPro" id="IPR058923">
    <property type="entry name" value="RCC1-like_dom"/>
</dbReference>
<dbReference type="GO" id="GO:0005085">
    <property type="term" value="F:guanyl-nucleotide exchange factor activity"/>
    <property type="evidence" value="ECO:0007669"/>
    <property type="project" value="TreeGrafter"/>
</dbReference>
<feature type="signal peptide" evidence="3">
    <location>
        <begin position="1"/>
        <end position="25"/>
    </location>
</feature>
<dbReference type="RefSeq" id="WP_012826301.1">
    <property type="nucleotide sequence ID" value="NC_013440.1"/>
</dbReference>
<evidence type="ECO:0000313" key="5">
    <source>
        <dbReference type="EMBL" id="ACY13689.1"/>
    </source>
</evidence>
<evidence type="ECO:0000256" key="3">
    <source>
        <dbReference type="SAM" id="SignalP"/>
    </source>
</evidence>
<dbReference type="InterPro" id="IPR051553">
    <property type="entry name" value="Ran_GTPase-activating"/>
</dbReference>
<dbReference type="PROSITE" id="PS51257">
    <property type="entry name" value="PROKAR_LIPOPROTEIN"/>
    <property type="match status" value="1"/>
</dbReference>
<name>D0LRZ2_HALO1</name>
<dbReference type="InterPro" id="IPR000408">
    <property type="entry name" value="Reg_chr_condens"/>
</dbReference>
<dbReference type="OrthoDB" id="9758365at2"/>
<keyword evidence="2" id="KW-0677">Repeat</keyword>
<sequence length="1187" mass="121560">MFRDQRRDPFRHSALAACCSGLALAVLSGCALDAPATEDAPAESRVRLHVRLPGAAASAQQGAAVHSLLAPAPIEYDEITTILVDVHRELDGASLLVDVPLAQDEFGAWSVELPFLPRGEQLRFHAEAFDALDELGFRGDTLVTLTADAQDVAVPLRSLQDGESYAIPRIEAIRYPAEIATGQEVQIVFSLAGNQGQQIIFALDTESGQGSFQPEAGTVTLNGAVTDFIVLYTAPELSTNATLAHTLTLRAAQGLSAVVVETHFDTAIRTTEPGTVLDTTSNVRFNPVVRSLTVNGTSEPGSVILSADVSDDGPAEDLSYAWTYSPAEGTPAGSFAAGGTGNPGVFEGYTVAHEGTLSLDVSDADGGLTTLSYELMPAQFADVIVDDPAAGLARVVAGRAHTCALTGDGRVRCWGDNAFGQLGYGNTSNVGDSIERLPYASGDVPLVEPAKQLVVGDDHTCALTLAGAVVCWGKNSYGQLGLGHTDHMGDNEPVQSFWYATIDGTATRIAAGGDHTCAIVDGAGVTSELYCWGRNDFGQLGSGTSEHQGDDEDLFGLAAVPLDEPVLEVALGHTHTCARLESGAVRCWGQGTHGQLGYGSGESLGDDEAVSEIDAVALPGPVRKLVAGDAHTCALLDDGGVRCWGQGAYGALGQGTTDDWGDDAGETPGALASDVATGGHVVDIAAGARHTCALLSSSGLTCWGAGSAGRLGYGDDGDRNAPGPALGLGTTAAFQVTAGQAHTCVLDNAGTARCWGLGDSGRLGTGTQAVKLAAADALSVPVLTEDGGCSDEGEDSNQDGVPDACNSVIAVVAGGNHTCALLDTGRVRCWGKGSSGQLGYANENDIGDYETPAAVADVDVGGDVVQLALGNLHTCALLRSGRVRCWGRNNVGQLGYAHLNDIGDDETPASAGDVDVGGTVLQIAAGTYHTCALLDTGSVRCWGTGSSGRLGYGNLEIVGNDETPASVGDVDVGGPVIQLALGNLHTCALLASGKVRCWGENEDGQLGYGNSVDIGDNETPASVGDVAIDGRVVQVVAGNAHTCARLATGQVRCWGDGTLGRLGNRTSAIQRAPGEDARLGAAALSLQAGATHTCAVLEHGALRCWGAGDYYALGTDATSPVGDNEYPDEVAPVDLGGPLYAVTAGTNHTCALQAGQVRCWGSNSAGKLGYATVSLFLALPVGPVQFF</sequence>
<evidence type="ECO:0000256" key="1">
    <source>
        <dbReference type="ARBA" id="ARBA00022658"/>
    </source>
</evidence>
<dbReference type="HOGENOM" id="CLU_272228_0_0_7"/>
<organism evidence="5 6">
    <name type="scientific">Haliangium ochraceum (strain DSM 14365 / JCM 11303 / SMP-2)</name>
    <dbReference type="NCBI Taxonomy" id="502025"/>
    <lineage>
        <taxon>Bacteria</taxon>
        <taxon>Pseudomonadati</taxon>
        <taxon>Myxococcota</taxon>
        <taxon>Polyangia</taxon>
        <taxon>Haliangiales</taxon>
        <taxon>Kofleriaceae</taxon>
        <taxon>Haliangium</taxon>
    </lineage>
</organism>
<feature type="domain" description="RCC1-like" evidence="4">
    <location>
        <begin position="700"/>
        <end position="1067"/>
    </location>
</feature>
<dbReference type="Proteomes" id="UP000001880">
    <property type="component" value="Chromosome"/>
</dbReference>
<gene>
    <name evidence="5" type="ordered locus">Hoch_1101</name>
</gene>
<proteinExistence type="predicted"/>